<evidence type="ECO:0000256" key="4">
    <source>
        <dbReference type="ARBA" id="ARBA00023015"/>
    </source>
</evidence>
<evidence type="ECO:0000256" key="1">
    <source>
        <dbReference type="ARBA" id="ARBA00004123"/>
    </source>
</evidence>
<dbReference type="PANTHER" id="PTHR16062:SF19">
    <property type="entry name" value="PROTEIN POLYBROMO-1"/>
    <property type="match status" value="1"/>
</dbReference>
<keyword evidence="8 11" id="KW-0539">Nucleus</keyword>
<dbReference type="CDD" id="cd21984">
    <property type="entry name" value="HMG-box_PB1"/>
    <property type="match status" value="1"/>
</dbReference>
<dbReference type="PROSITE" id="PS50118">
    <property type="entry name" value="HMG_BOX_2"/>
    <property type="match status" value="1"/>
</dbReference>
<feature type="region of interest" description="Disordered" evidence="12">
    <location>
        <begin position="151"/>
        <end position="179"/>
    </location>
</feature>
<dbReference type="InterPro" id="IPR001025">
    <property type="entry name" value="BAH_dom"/>
</dbReference>
<dbReference type="InterPro" id="IPR001487">
    <property type="entry name" value="Bromodomain"/>
</dbReference>
<evidence type="ECO:0000256" key="6">
    <source>
        <dbReference type="ARBA" id="ARBA00023125"/>
    </source>
</evidence>
<feature type="domain" description="Bromo" evidence="13">
    <location>
        <begin position="387"/>
        <end position="457"/>
    </location>
</feature>
<dbReference type="SMART" id="SM00439">
    <property type="entry name" value="BAH"/>
    <property type="match status" value="2"/>
</dbReference>
<dbReference type="FunFam" id="2.30.30.490:FF:000002">
    <property type="entry name" value="protein polybromo-1 isoform X3"/>
    <property type="match status" value="1"/>
</dbReference>
<keyword evidence="17" id="KW-1185">Reference proteome</keyword>
<evidence type="ECO:0000259" key="13">
    <source>
        <dbReference type="PROSITE" id="PS50014"/>
    </source>
</evidence>
<evidence type="ECO:0000256" key="12">
    <source>
        <dbReference type="SAM" id="MobiDB-lite"/>
    </source>
</evidence>
<dbReference type="CDD" id="cd05518">
    <property type="entry name" value="Bromo_polybromo_IV"/>
    <property type="match status" value="1"/>
</dbReference>
<feature type="region of interest" description="Disordered" evidence="12">
    <location>
        <begin position="473"/>
        <end position="503"/>
    </location>
</feature>
<keyword evidence="3" id="KW-0156">Chromatin regulator</keyword>
<keyword evidence="2" id="KW-0677">Repeat</keyword>
<name>A0A3Q2YA86_HIPCM</name>
<dbReference type="Pfam" id="PF00439">
    <property type="entry name" value="Bromodomain"/>
    <property type="match status" value="6"/>
</dbReference>
<dbReference type="GO" id="GO:0006338">
    <property type="term" value="P:chromatin remodeling"/>
    <property type="evidence" value="ECO:0007669"/>
    <property type="project" value="InterPro"/>
</dbReference>
<evidence type="ECO:0000256" key="8">
    <source>
        <dbReference type="ARBA" id="ARBA00023242"/>
    </source>
</evidence>
<evidence type="ECO:0000256" key="2">
    <source>
        <dbReference type="ARBA" id="ARBA00022737"/>
    </source>
</evidence>
<evidence type="ECO:0000313" key="17">
    <source>
        <dbReference type="Proteomes" id="UP000264820"/>
    </source>
</evidence>
<dbReference type="FunFam" id="1.20.920.10:FF:000015">
    <property type="entry name" value="protein polybromo-1 isoform X3"/>
    <property type="match status" value="1"/>
</dbReference>
<organism evidence="16 17">
    <name type="scientific">Hippocampus comes</name>
    <name type="common">Tiger tail seahorse</name>
    <dbReference type="NCBI Taxonomy" id="109280"/>
    <lineage>
        <taxon>Eukaryota</taxon>
        <taxon>Metazoa</taxon>
        <taxon>Chordata</taxon>
        <taxon>Craniata</taxon>
        <taxon>Vertebrata</taxon>
        <taxon>Euteleostomi</taxon>
        <taxon>Actinopterygii</taxon>
        <taxon>Neopterygii</taxon>
        <taxon>Teleostei</taxon>
        <taxon>Neoteleostei</taxon>
        <taxon>Acanthomorphata</taxon>
        <taxon>Syngnathiaria</taxon>
        <taxon>Syngnathiformes</taxon>
        <taxon>Syngnathoidei</taxon>
        <taxon>Syngnathidae</taxon>
        <taxon>Hippocampus</taxon>
    </lineage>
</organism>
<evidence type="ECO:0000259" key="15">
    <source>
        <dbReference type="PROSITE" id="PS51038"/>
    </source>
</evidence>
<dbReference type="PROSITE" id="PS51038">
    <property type="entry name" value="BAH"/>
    <property type="match status" value="2"/>
</dbReference>
<feature type="domain" description="BAH" evidence="15">
    <location>
        <begin position="939"/>
        <end position="1057"/>
    </location>
</feature>
<dbReference type="SUPFAM" id="SSF47370">
    <property type="entry name" value="Bromodomain"/>
    <property type="match status" value="6"/>
</dbReference>
<feature type="region of interest" description="Disordered" evidence="12">
    <location>
        <begin position="1"/>
        <end position="37"/>
    </location>
</feature>
<dbReference type="SMART" id="SM00398">
    <property type="entry name" value="HMG"/>
    <property type="match status" value="1"/>
</dbReference>
<feature type="region of interest" description="Disordered" evidence="12">
    <location>
        <begin position="885"/>
        <end position="916"/>
    </location>
</feature>
<dbReference type="Pfam" id="PF01426">
    <property type="entry name" value="BAH"/>
    <property type="match status" value="2"/>
</dbReference>
<dbReference type="FunFam" id="1.20.920.10:FF:000011">
    <property type="entry name" value="Protein polybromo-1 isoform 1"/>
    <property type="match status" value="1"/>
</dbReference>
<keyword evidence="5 10" id="KW-0103">Bromodomain</keyword>
<dbReference type="GO" id="GO:0003677">
    <property type="term" value="F:DNA binding"/>
    <property type="evidence" value="ECO:0007669"/>
    <property type="project" value="UniProtKB-UniRule"/>
</dbReference>
<dbReference type="InterPro" id="IPR037382">
    <property type="entry name" value="Rsc/polybromo"/>
</dbReference>
<dbReference type="FunFam" id="2.30.30.490:FF:000003">
    <property type="entry name" value="protein polybromo-1 isoform X3"/>
    <property type="match status" value="1"/>
</dbReference>
<dbReference type="Proteomes" id="UP000264820">
    <property type="component" value="Unplaced"/>
</dbReference>
<feature type="compositionally biased region" description="Acidic residues" evidence="12">
    <location>
        <begin position="155"/>
        <end position="167"/>
    </location>
</feature>
<dbReference type="CDD" id="cd05520">
    <property type="entry name" value="Bromo_polybromo_III"/>
    <property type="match status" value="1"/>
</dbReference>
<feature type="region of interest" description="Disordered" evidence="12">
    <location>
        <begin position="1298"/>
        <end position="1350"/>
    </location>
</feature>
<feature type="domain" description="HMG box" evidence="14">
    <location>
        <begin position="1354"/>
        <end position="1404"/>
    </location>
</feature>
<sequence length="1543" mass="177751">MGIAKRRRATSPSSSVSGGGDLDDVSTPGSGRKRKWASSVPPVDTIAVCHELYNAVRDYKDDHGRNLSELFLRVPKRRNLPDYYEVVSQPIDMTKIAHKLKAEDYQEVEQLTADFQLMFNNTKSFYKRDSEEYQAASKLWVMYLQTRNDFLQSGDGEDDDEDGEEMMDNPGVSTEDDASSSSLKEVLEQLLAAVVLYTDPSGHVVSKLFEKLPSKLHYPDYYAVIKDPIDLRTIAQRIQMGYYKSVNAMGKDIDLMAKNAKTYNEPGSQVFKDANTIKKVFIQKKTDLEHAEPTKSSLRISCNSLGQVFFSSSFPLIRNRRSGQGERLSGVSVALQYGSESEDDPVLSGSVCYDEGESEAESQSSSMEMSNPIFQLYEAVRGARNSQGQLFSEPFQNLPSRREYPDYYQQIKQTICLQQIRTKMKNGEYENVEQMDADLTLMFENAKRYNMPNSSIYKRALRLQQILQAKKKELQRRDDEDGDSLLSSDAGSTKRKSHKKNIKKNRMKALYAAVTDAREVGTSRRLCDLFMVKPSKKDYPDYYKVILEPMDLKTIENNVRTERYATEDALMDDMKLMFRNARHYNEEGSQVYNDADILEKILKDKRKELGQPPDEEDVSSPKLKLRKSGISPKKTKYLTPLQQKLNELYDAVRNFTDRRGRRLSTIFLRLPSRSELPDYYATIKRPIDMERLRSHMAAGRYQDVESLAEDFTVMFNNACMYNEPESLIYRDALVLHRVLLETRKQQEGGEDSGPPAVGTLVREMIRNLLVSVLGHQDEEGRCYSDSLAEIPAMDPDTPEKPPLNFDIIRGNVERGRYRRLDVFQEHVFEVLQKARRLHRTDSEVFDDAVELQQFFIKIRDELCKNGEILQTTALNYTLKHLHNDVEQEKREKIPKEIEEDKDKDEPSKSLKEKNLQSEVWRPESHTDLTYQQQCTFESATYQVGEYVYVQPSEANLKPHIVLVERLWEDDQGEKWLYGCWFYRPRETFHMATRKFLENEAFKSDYYNRVSFSKVLGKCVVMFVKDYFKLQPEGFKAEDVYVCESRYTARCKLFKKIKIWAVPPSPVKYVPRDVPLPVVRFASVFAKPDLEKLEKISFVDSSSFVDKEREDVPMEVSGADPGWQYYEQLRYNNVWFKVGDCVYIQSHGLSKHRIARLEKLWVQNGTTFFFGPIFIHPEETAHEPTKMFYKREVFLSHLEETLPMTCVIGKCMVSSFKDYLSCRPTEVAEEDNLLCESRYIDSEKQVKKFKGLKRFSYSSKVAEDEVYYFRKLIVPQKEASPFLNKKIDELEVKLADVEDGDDDMDEMDDDDEGMETPSIPQMQTSLTSDMDGMPYTPSQSTPKIKGLSKKEGAKRKINMSGYILFSSEMRAVIKARHPDFSFGELSRLVGTEWRNLEAVKKADYEGMMGAAVNGMQGSPAPGGFMQQVSHKQFPGQHAPPPYPGQGQTPPMFVAPPPKTQRVLHSEAYLKYIEGLNSDSSTVSKWDQTLKAKRRDAHMTKEQESRLPTHWLKSKGAHSTMADALWRLRDLMLRDSLNICQAYNV</sequence>
<dbReference type="CDD" id="cd05517">
    <property type="entry name" value="Bromo_polybromo_II"/>
    <property type="match status" value="1"/>
</dbReference>
<feature type="domain" description="Bromo" evidence="13">
    <location>
        <begin position="659"/>
        <end position="729"/>
    </location>
</feature>
<feature type="compositionally biased region" description="Acidic residues" evidence="12">
    <location>
        <begin position="1298"/>
        <end position="1313"/>
    </location>
</feature>
<dbReference type="PROSITE" id="PS50014">
    <property type="entry name" value="BROMODOMAIN_2"/>
    <property type="match status" value="5"/>
</dbReference>
<dbReference type="CDD" id="cd05524">
    <property type="entry name" value="Bromo_polybromo_I"/>
    <property type="match status" value="1"/>
</dbReference>
<keyword evidence="6 11" id="KW-0238">DNA-binding</keyword>
<feature type="domain" description="BAH" evidence="15">
    <location>
        <begin position="1133"/>
        <end position="1249"/>
    </location>
</feature>
<feature type="domain" description="Bromo" evidence="13">
    <location>
        <begin position="201"/>
        <end position="271"/>
    </location>
</feature>
<dbReference type="InterPro" id="IPR009071">
    <property type="entry name" value="HMG_box_dom"/>
</dbReference>
<evidence type="ECO:0000313" key="16">
    <source>
        <dbReference type="Ensembl" id="ENSHCOP00000014779.1"/>
    </source>
</evidence>
<dbReference type="CDD" id="cd05526">
    <property type="entry name" value="Bromo_polybromo_VI"/>
    <property type="match status" value="1"/>
</dbReference>
<proteinExistence type="predicted"/>
<dbReference type="InterPro" id="IPR043151">
    <property type="entry name" value="BAH_sf"/>
</dbReference>
<evidence type="ECO:0000256" key="3">
    <source>
        <dbReference type="ARBA" id="ARBA00022853"/>
    </source>
</evidence>
<dbReference type="GO" id="GO:0016586">
    <property type="term" value="C:RSC-type complex"/>
    <property type="evidence" value="ECO:0007669"/>
    <property type="project" value="InterPro"/>
</dbReference>
<dbReference type="InterPro" id="IPR036910">
    <property type="entry name" value="HMG_box_dom_sf"/>
</dbReference>
<comment type="subcellular location">
    <subcellularLocation>
        <location evidence="1">Nucleus</location>
    </subcellularLocation>
</comment>
<dbReference type="GO" id="GO:0006368">
    <property type="term" value="P:transcription elongation by RNA polymerase II"/>
    <property type="evidence" value="ECO:0007669"/>
    <property type="project" value="TreeGrafter"/>
</dbReference>
<feature type="domain" description="Bromo" evidence="13">
    <location>
        <begin position="63"/>
        <end position="133"/>
    </location>
</feature>
<dbReference type="PROSITE" id="PS00633">
    <property type="entry name" value="BROMODOMAIN_1"/>
    <property type="match status" value="4"/>
</dbReference>
<evidence type="ECO:0000259" key="14">
    <source>
        <dbReference type="PROSITE" id="PS50118"/>
    </source>
</evidence>
<dbReference type="Gene3D" id="1.20.920.10">
    <property type="entry name" value="Bromodomain-like"/>
    <property type="match status" value="6"/>
</dbReference>
<dbReference type="Ensembl" id="ENSHCOT00000027821.1">
    <property type="protein sequence ID" value="ENSHCOP00000014779.1"/>
    <property type="gene ID" value="ENSHCOG00000018411.1"/>
</dbReference>
<dbReference type="InterPro" id="IPR036427">
    <property type="entry name" value="Bromodomain-like_sf"/>
</dbReference>
<feature type="domain" description="Bromo" evidence="13">
    <location>
        <begin position="522"/>
        <end position="592"/>
    </location>
</feature>
<feature type="compositionally biased region" description="Polar residues" evidence="12">
    <location>
        <begin position="1317"/>
        <end position="1327"/>
    </location>
</feature>
<feature type="compositionally biased region" description="Basic residues" evidence="12">
    <location>
        <begin position="493"/>
        <end position="503"/>
    </location>
</feature>
<dbReference type="FunFam" id="1.20.920.10:FF:000006">
    <property type="entry name" value="protein polybromo-1 isoform X1"/>
    <property type="match status" value="1"/>
</dbReference>
<dbReference type="CDD" id="cd04717">
    <property type="entry name" value="BAH_polybromo"/>
    <property type="match status" value="2"/>
</dbReference>
<dbReference type="FunFam" id="1.20.920.10:FF:000010">
    <property type="entry name" value="protein polybromo-1 isoform X3"/>
    <property type="match status" value="1"/>
</dbReference>
<evidence type="ECO:0000256" key="5">
    <source>
        <dbReference type="ARBA" id="ARBA00023117"/>
    </source>
</evidence>
<accession>A0A3Q2YA86</accession>
<dbReference type="InterPro" id="IPR018359">
    <property type="entry name" value="Bromodomain_CS"/>
</dbReference>
<dbReference type="Pfam" id="PF00505">
    <property type="entry name" value="HMG_box"/>
    <property type="match status" value="1"/>
</dbReference>
<dbReference type="PRINTS" id="PR00503">
    <property type="entry name" value="BROMODOMAIN"/>
</dbReference>
<dbReference type="CDD" id="cd05515">
    <property type="entry name" value="Bromo_polybromo_V"/>
    <property type="match status" value="1"/>
</dbReference>
<dbReference type="GeneTree" id="ENSGT00390000003017"/>
<dbReference type="SUPFAM" id="SSF47095">
    <property type="entry name" value="HMG-box"/>
    <property type="match status" value="1"/>
</dbReference>
<dbReference type="GO" id="GO:0003682">
    <property type="term" value="F:chromatin binding"/>
    <property type="evidence" value="ECO:0007669"/>
    <property type="project" value="InterPro"/>
</dbReference>
<reference evidence="16" key="2">
    <citation type="submission" date="2025-09" db="UniProtKB">
        <authorList>
            <consortium name="Ensembl"/>
        </authorList>
    </citation>
    <scope>IDENTIFICATION</scope>
</reference>
<dbReference type="GO" id="GO:0016514">
    <property type="term" value="C:SWI/SNF complex"/>
    <property type="evidence" value="ECO:0007669"/>
    <property type="project" value="TreeGrafter"/>
</dbReference>
<keyword evidence="4" id="KW-0805">Transcription regulation</keyword>
<dbReference type="FunFam" id="1.20.920.10:FF:000013">
    <property type="entry name" value="Protein polybromo-1 isoform 1"/>
    <property type="match status" value="1"/>
</dbReference>
<dbReference type="SMART" id="SM00297">
    <property type="entry name" value="BROMO"/>
    <property type="match status" value="6"/>
</dbReference>
<evidence type="ECO:0000256" key="9">
    <source>
        <dbReference type="ARBA" id="ARBA00069785"/>
    </source>
</evidence>
<dbReference type="Gene3D" id="2.30.30.490">
    <property type="match status" value="2"/>
</dbReference>
<evidence type="ECO:0000256" key="11">
    <source>
        <dbReference type="PROSITE-ProRule" id="PRU00267"/>
    </source>
</evidence>
<keyword evidence="7" id="KW-0804">Transcription</keyword>
<evidence type="ECO:0000256" key="10">
    <source>
        <dbReference type="PROSITE-ProRule" id="PRU00035"/>
    </source>
</evidence>
<dbReference type="InterPro" id="IPR037968">
    <property type="entry name" value="PBRM1_BD5"/>
</dbReference>
<feature type="DNA-binding region" description="HMG box" evidence="11">
    <location>
        <begin position="1354"/>
        <end position="1404"/>
    </location>
</feature>
<feature type="region of interest" description="Disordered" evidence="12">
    <location>
        <begin position="605"/>
        <end position="624"/>
    </location>
</feature>
<reference evidence="16" key="1">
    <citation type="submission" date="2025-08" db="UniProtKB">
        <authorList>
            <consortium name="Ensembl"/>
        </authorList>
    </citation>
    <scope>IDENTIFICATION</scope>
</reference>
<protein>
    <recommendedName>
        <fullName evidence="9">Protein polybromo-1</fullName>
    </recommendedName>
</protein>
<evidence type="ECO:0000256" key="7">
    <source>
        <dbReference type="ARBA" id="ARBA00023163"/>
    </source>
</evidence>
<dbReference type="PANTHER" id="PTHR16062">
    <property type="entry name" value="SWI/SNF-RELATED"/>
    <property type="match status" value="1"/>
</dbReference>
<dbReference type="FunFam" id="1.20.920.10:FF:000009">
    <property type="entry name" value="Protein polybromo-1 isoform 1"/>
    <property type="match status" value="1"/>
</dbReference>